<feature type="coiled-coil region" evidence="1">
    <location>
        <begin position="65"/>
        <end position="92"/>
    </location>
</feature>
<evidence type="ECO:0000256" key="1">
    <source>
        <dbReference type="SAM" id="Coils"/>
    </source>
</evidence>
<reference evidence="2 3" key="1">
    <citation type="journal article" date="2012" name="Stand. Genomic Sci.">
        <title>Complete genome sequence of the melanogenic marine bacterium Marinomonas mediterranea type strain (MMB-1(T)).</title>
        <authorList>
            <person name="Lucas-Elio P."/>
            <person name="Goodwin L."/>
            <person name="Woyke T."/>
            <person name="Pitluck S."/>
            <person name="Nolan M."/>
            <person name="Kyrpides N.C."/>
            <person name="Detter J.C."/>
            <person name="Copeland A."/>
            <person name="Teshima H."/>
            <person name="Bruce D."/>
            <person name="Detter C."/>
            <person name="Tapia R."/>
            <person name="Han S."/>
            <person name="Land M.L."/>
            <person name="Ivanova N."/>
            <person name="Mikhailova N."/>
            <person name="Johnston A.W."/>
            <person name="Sanchez-Amat A."/>
        </authorList>
    </citation>
    <scope>NUCLEOTIDE SEQUENCE [LARGE SCALE GENOMIC DNA]</scope>
    <source>
        <strain evidence="3">ATCC 700492 / JCM 21426 / NBRC 103028 / MMB-1</strain>
    </source>
</reference>
<name>F2K4C6_MARM1</name>
<dbReference type="AlphaFoldDB" id="F2K4C6"/>
<dbReference type="KEGG" id="mme:Marme_3351"/>
<keyword evidence="1" id="KW-0175">Coiled coil</keyword>
<accession>F2K4C6</accession>
<dbReference type="Proteomes" id="UP000001062">
    <property type="component" value="Chromosome"/>
</dbReference>
<dbReference type="PATRIC" id="fig|717774.3.peg.3449"/>
<proteinExistence type="predicted"/>
<evidence type="ECO:0000313" key="2">
    <source>
        <dbReference type="EMBL" id="ADZ92567.1"/>
    </source>
</evidence>
<dbReference type="HOGENOM" id="CLU_2219966_0_0_6"/>
<sequence>MPRADAFYFELNAVLEKAIEIKDLDTIFELEKYISKCHFDRLKPEELASNEKILRTLGENIQRAAEIVRVEQENIEKELETVKDKQNSVKNNRAKIVSYHKVKNLK</sequence>
<dbReference type="STRING" id="717774.Marme_3351"/>
<dbReference type="RefSeq" id="WP_013662469.1">
    <property type="nucleotide sequence ID" value="NC_015276.1"/>
</dbReference>
<protein>
    <submittedName>
        <fullName evidence="2">Uncharacterized protein</fullName>
    </submittedName>
</protein>
<evidence type="ECO:0000313" key="3">
    <source>
        <dbReference type="Proteomes" id="UP000001062"/>
    </source>
</evidence>
<gene>
    <name evidence="2" type="ordered locus">Marme_3351</name>
</gene>
<keyword evidence="3" id="KW-1185">Reference proteome</keyword>
<dbReference type="EMBL" id="CP002583">
    <property type="protein sequence ID" value="ADZ92567.1"/>
    <property type="molecule type" value="Genomic_DNA"/>
</dbReference>
<organism evidence="2 3">
    <name type="scientific">Marinomonas mediterranea (strain ATCC 700492 / JCM 21426 / NBRC 103028 / MMB-1)</name>
    <dbReference type="NCBI Taxonomy" id="717774"/>
    <lineage>
        <taxon>Bacteria</taxon>
        <taxon>Pseudomonadati</taxon>
        <taxon>Pseudomonadota</taxon>
        <taxon>Gammaproteobacteria</taxon>
        <taxon>Oceanospirillales</taxon>
        <taxon>Oceanospirillaceae</taxon>
        <taxon>Marinomonas</taxon>
    </lineage>
</organism>